<protein>
    <submittedName>
        <fullName evidence="2">Uncharacterized protein</fullName>
    </submittedName>
</protein>
<evidence type="ECO:0000313" key="1">
    <source>
        <dbReference type="EMBL" id="SHL05886.1"/>
    </source>
</evidence>
<evidence type="ECO:0000313" key="2">
    <source>
        <dbReference type="EMBL" id="SHL24855.1"/>
    </source>
</evidence>
<gene>
    <name evidence="1" type="ORF">SAMN05216463_12085</name>
    <name evidence="2" type="ORF">SAMN05216463_13811</name>
</gene>
<dbReference type="Proteomes" id="UP000184130">
    <property type="component" value="Unassembled WGS sequence"/>
</dbReference>
<name>A0A1M6Z3B5_XYLRU</name>
<dbReference type="AlphaFoldDB" id="A0A1M6Z3B5"/>
<evidence type="ECO:0000313" key="3">
    <source>
        <dbReference type="Proteomes" id="UP000184130"/>
    </source>
</evidence>
<reference evidence="2 3" key="1">
    <citation type="submission" date="2016-11" db="EMBL/GenBank/DDBJ databases">
        <authorList>
            <person name="Jaros S."/>
            <person name="Januszkiewicz K."/>
            <person name="Wedrychowicz H."/>
        </authorList>
    </citation>
    <scope>NUCLEOTIDE SEQUENCE [LARGE SCALE GENOMIC DNA]</scope>
    <source>
        <strain evidence="2 3">KHT3</strain>
    </source>
</reference>
<accession>A0A1M6Z3B5</accession>
<organism evidence="2 3">
    <name type="scientific">Xylanibacter ruminicola</name>
    <name type="common">Prevotella ruminicola</name>
    <dbReference type="NCBI Taxonomy" id="839"/>
    <lineage>
        <taxon>Bacteria</taxon>
        <taxon>Pseudomonadati</taxon>
        <taxon>Bacteroidota</taxon>
        <taxon>Bacteroidia</taxon>
        <taxon>Bacteroidales</taxon>
        <taxon>Prevotellaceae</taxon>
        <taxon>Xylanibacter</taxon>
    </lineage>
</organism>
<feature type="non-terminal residue" evidence="2">
    <location>
        <position position="1"/>
    </location>
</feature>
<sequence length="236" mass="26326">AEKISYTREFKQTTKKNVSRGWEGICLPFDVQTFTHESHGVIAPFGNSASNYHFWLHQFTEEGISDAETIEANKPYIISMPNSDEYSDEFNQAGIIQFASVNVTVPVTETMSVMIGDTLFVIPTFQEVEAFNHVYALNIGEDVDNYVEGSVFLRNYRNIRPFEVFTFHEPRYNEGAGTRAISLSSLYGGSGTTGMGIVTTDSANDVWYDLSGRRLQGKPTKSGLYINNGKKVVVGN</sequence>
<dbReference type="EMBL" id="FRBD01000038">
    <property type="protein sequence ID" value="SHL24855.1"/>
    <property type="molecule type" value="Genomic_DNA"/>
</dbReference>
<proteinExistence type="predicted"/>
<dbReference type="EMBL" id="FRBD01000020">
    <property type="protein sequence ID" value="SHL05886.1"/>
    <property type="molecule type" value="Genomic_DNA"/>
</dbReference>